<gene>
    <name evidence="1" type="ORF">BU16DRAFT_612060</name>
</gene>
<evidence type="ECO:0000313" key="2">
    <source>
        <dbReference type="Proteomes" id="UP000799750"/>
    </source>
</evidence>
<organism evidence="1 2">
    <name type="scientific">Lophium mytilinum</name>
    <dbReference type="NCBI Taxonomy" id="390894"/>
    <lineage>
        <taxon>Eukaryota</taxon>
        <taxon>Fungi</taxon>
        <taxon>Dikarya</taxon>
        <taxon>Ascomycota</taxon>
        <taxon>Pezizomycotina</taxon>
        <taxon>Dothideomycetes</taxon>
        <taxon>Pleosporomycetidae</taxon>
        <taxon>Mytilinidiales</taxon>
        <taxon>Mytilinidiaceae</taxon>
        <taxon>Lophium</taxon>
    </lineage>
</organism>
<reference evidence="1" key="1">
    <citation type="journal article" date="2020" name="Stud. Mycol.">
        <title>101 Dothideomycetes genomes: a test case for predicting lifestyles and emergence of pathogens.</title>
        <authorList>
            <person name="Haridas S."/>
            <person name="Albert R."/>
            <person name="Binder M."/>
            <person name="Bloem J."/>
            <person name="Labutti K."/>
            <person name="Salamov A."/>
            <person name="Andreopoulos B."/>
            <person name="Baker S."/>
            <person name="Barry K."/>
            <person name="Bills G."/>
            <person name="Bluhm B."/>
            <person name="Cannon C."/>
            <person name="Castanera R."/>
            <person name="Culley D."/>
            <person name="Daum C."/>
            <person name="Ezra D."/>
            <person name="Gonzalez J."/>
            <person name="Henrissat B."/>
            <person name="Kuo A."/>
            <person name="Liang C."/>
            <person name="Lipzen A."/>
            <person name="Lutzoni F."/>
            <person name="Magnuson J."/>
            <person name="Mondo S."/>
            <person name="Nolan M."/>
            <person name="Ohm R."/>
            <person name="Pangilinan J."/>
            <person name="Park H.-J."/>
            <person name="Ramirez L."/>
            <person name="Alfaro M."/>
            <person name="Sun H."/>
            <person name="Tritt A."/>
            <person name="Yoshinaga Y."/>
            <person name="Zwiers L.-H."/>
            <person name="Turgeon B."/>
            <person name="Goodwin S."/>
            <person name="Spatafora J."/>
            <person name="Crous P."/>
            <person name="Grigoriev I."/>
        </authorList>
    </citation>
    <scope>NUCLEOTIDE SEQUENCE</scope>
    <source>
        <strain evidence="1">CBS 269.34</strain>
    </source>
</reference>
<proteinExistence type="predicted"/>
<protein>
    <submittedName>
        <fullName evidence="1">Uncharacterized protein</fullName>
    </submittedName>
</protein>
<dbReference type="Proteomes" id="UP000799750">
    <property type="component" value="Unassembled WGS sequence"/>
</dbReference>
<dbReference type="AlphaFoldDB" id="A0A6A6RC08"/>
<evidence type="ECO:0000313" key="1">
    <source>
        <dbReference type="EMBL" id="KAF2502388.1"/>
    </source>
</evidence>
<keyword evidence="2" id="KW-1185">Reference proteome</keyword>
<sequence length="83" mass="9237">MSPRILTPQSIRAASTAFRRCNSNIASRRSATRVIEMVAARPTAREQAVPFLWLLSGGLAVHTFSRIEGTSEQQRDLEKLLIV</sequence>
<name>A0A6A6RC08_9PEZI</name>
<accession>A0A6A6RC08</accession>
<dbReference type="EMBL" id="MU004181">
    <property type="protein sequence ID" value="KAF2502388.1"/>
    <property type="molecule type" value="Genomic_DNA"/>
</dbReference>